<keyword evidence="4 13" id="KW-0812">Transmembrane</keyword>
<evidence type="ECO:0000256" key="13">
    <source>
        <dbReference type="SAM" id="Phobius"/>
    </source>
</evidence>
<feature type="transmembrane region" description="Helical" evidence="13">
    <location>
        <begin position="819"/>
        <end position="840"/>
    </location>
</feature>
<evidence type="ECO:0000256" key="9">
    <source>
        <dbReference type="ARBA" id="ARBA00023170"/>
    </source>
</evidence>
<keyword evidence="9 17" id="KW-0675">Receptor</keyword>
<keyword evidence="5 14" id="KW-0732">Signal</keyword>
<sequence length="899" mass="98968">MFLWVTHLVCLQLTLTSCWALSCHETASSPDFSLPGDYLLAGLFPLHSDCVHVRRSPHVTLCDRPVSASWDCAASGSVLRVCLLSPGKMSPKAPFQPQPPGCWGAGDQGRLGPSLLPGSPHRPDSFSGHGYHLFQAMRLSVEQINNSTALLPNVTLGYELYDVCSESATIYAVLRVLSRQGTPQVEIQENLYRYTPRAMAVIGPDSTDDAATAAALLSPFLVPLISYEASSTALNAKRLYPSFLRTIPSDRYQVETLVLLLQSFGWVWVSLVGSSGDYGERGARALEDLATERGICIAFKGIVSFSARVGDEEMQDMMSKLARARTTVVVVFASRQVARVFFGSVILAKLTGKVWIASEDWAISTHITSMSGIRGIGMVLGVAIQQRLVPGLEEFEKAYARGDKRAPKPCARGSWCSTNQLCRECQAFTAHTTPSLGAFSMSSAYNVYRAVYAVAHGLHQLLGCTSGSCSKGQVYPWQLLEQIYKVNFLLHEDAVAFDENTDPMSNYDVIAWDWSGPTWTFRVIGSSTWAPVQLVINKSSIRWHGKDNQVPTSVCTRDCAKGHHRVTVGFHHCCFMCVPCEAGTFLNKSDLYRCQTCGREEWSPEASHTCSPRTVAVLTWHEPISWVLWAAITLLLLLLLGTAGLFAWHLNSPVVKSAGGRLCFLMLGSLAAGSCSLYSFFGEPTLPACLLRQALFFLSFTIFLSCLAIRSFQLIIIFKFATKVPTFYYAWVRNHGAGRFVMLSSSAQLLICLTWLSVWTPLPTREYQRFPQLVVLECTEASSPGFLLAFTYNGLLSVMAFACSYLGKDLPENYNEAKCVTFSLILNFVSWITFFTAGSISQGPNLSVINVLAGLTSLSGGFSGYFLPKCYVILRRPDLNNTEHFQASIQDYTSRCSST</sequence>
<evidence type="ECO:0000256" key="4">
    <source>
        <dbReference type="ARBA" id="ARBA00022692"/>
    </source>
</evidence>
<keyword evidence="10" id="KW-0325">Glycoprotein</keyword>
<dbReference type="RefSeq" id="XP_023555147.1">
    <property type="nucleotide sequence ID" value="XM_023699379.1"/>
</dbReference>
<keyword evidence="3" id="KW-0716">Sensory transduction</keyword>
<evidence type="ECO:0000313" key="17">
    <source>
        <dbReference type="RefSeq" id="XP_023555147.1"/>
    </source>
</evidence>
<protein>
    <submittedName>
        <fullName evidence="17">Taste receptor type 1 member 1</fullName>
    </submittedName>
</protein>
<evidence type="ECO:0000256" key="1">
    <source>
        <dbReference type="ARBA" id="ARBA00004651"/>
    </source>
</evidence>
<dbReference type="Pfam" id="PF01094">
    <property type="entry name" value="ANF_receptor"/>
    <property type="match status" value="1"/>
</dbReference>
<keyword evidence="2" id="KW-1003">Cell membrane</keyword>
<proteinExistence type="inferred from homology"/>
<evidence type="ECO:0000313" key="16">
    <source>
        <dbReference type="Proteomes" id="UP000515203"/>
    </source>
</evidence>
<feature type="domain" description="G-protein coupled receptors family 3 profile" evidence="15">
    <location>
        <begin position="645"/>
        <end position="889"/>
    </location>
</feature>
<dbReference type="GO" id="GO:0005886">
    <property type="term" value="C:plasma membrane"/>
    <property type="evidence" value="ECO:0007669"/>
    <property type="project" value="UniProtKB-SubCell"/>
</dbReference>
<dbReference type="Gene3D" id="3.40.50.2300">
    <property type="match status" value="2"/>
</dbReference>
<name>A0A6P6D4Y5_OCTDE</name>
<dbReference type="Pfam" id="PF07562">
    <property type="entry name" value="NCD3G"/>
    <property type="match status" value="1"/>
</dbReference>
<dbReference type="PRINTS" id="PR00248">
    <property type="entry name" value="GPCRMGR"/>
</dbReference>
<dbReference type="GeneID" id="101566336"/>
<dbReference type="InterPro" id="IPR017978">
    <property type="entry name" value="GPCR_3_C"/>
</dbReference>
<dbReference type="GO" id="GO:0050917">
    <property type="term" value="P:sensory perception of umami taste"/>
    <property type="evidence" value="ECO:0007669"/>
    <property type="project" value="TreeGrafter"/>
</dbReference>
<reference evidence="17" key="1">
    <citation type="submission" date="2025-08" db="UniProtKB">
        <authorList>
            <consortium name="RefSeq"/>
        </authorList>
    </citation>
    <scope>IDENTIFICATION</scope>
</reference>
<dbReference type="Proteomes" id="UP000515203">
    <property type="component" value="Unplaced"/>
</dbReference>
<feature type="chain" id="PRO_5027589817" evidence="14">
    <location>
        <begin position="21"/>
        <end position="899"/>
    </location>
</feature>
<feature type="transmembrane region" description="Helical" evidence="13">
    <location>
        <begin position="846"/>
        <end position="867"/>
    </location>
</feature>
<keyword evidence="6 13" id="KW-1133">Transmembrane helix</keyword>
<evidence type="ECO:0000256" key="6">
    <source>
        <dbReference type="ARBA" id="ARBA00022989"/>
    </source>
</evidence>
<dbReference type="AlphaFoldDB" id="A0A6P6D4Y5"/>
<evidence type="ECO:0000256" key="10">
    <source>
        <dbReference type="ARBA" id="ARBA00023180"/>
    </source>
</evidence>
<dbReference type="Gene3D" id="2.10.50.30">
    <property type="entry name" value="GPCR, family 3, nine cysteines domain"/>
    <property type="match status" value="1"/>
</dbReference>
<evidence type="ECO:0000256" key="14">
    <source>
        <dbReference type="SAM" id="SignalP"/>
    </source>
</evidence>
<dbReference type="CTD" id="80835"/>
<dbReference type="PROSITE" id="PS50259">
    <property type="entry name" value="G_PROTEIN_RECEP_F3_4"/>
    <property type="match status" value="1"/>
</dbReference>
<evidence type="ECO:0000256" key="2">
    <source>
        <dbReference type="ARBA" id="ARBA00022475"/>
    </source>
</evidence>
<evidence type="ECO:0000256" key="3">
    <source>
        <dbReference type="ARBA" id="ARBA00022480"/>
    </source>
</evidence>
<dbReference type="OrthoDB" id="5984008at2759"/>
<feature type="transmembrane region" description="Helical" evidence="13">
    <location>
        <begin position="693"/>
        <end position="718"/>
    </location>
</feature>
<dbReference type="PROSITE" id="PS00980">
    <property type="entry name" value="G_PROTEIN_RECEP_F3_2"/>
    <property type="match status" value="1"/>
</dbReference>
<organism evidence="16 17">
    <name type="scientific">Octodon degus</name>
    <name type="common">Degu</name>
    <name type="synonym">Sciurus degus</name>
    <dbReference type="NCBI Taxonomy" id="10160"/>
    <lineage>
        <taxon>Eukaryota</taxon>
        <taxon>Metazoa</taxon>
        <taxon>Chordata</taxon>
        <taxon>Craniata</taxon>
        <taxon>Vertebrata</taxon>
        <taxon>Euteleostomi</taxon>
        <taxon>Mammalia</taxon>
        <taxon>Eutheria</taxon>
        <taxon>Euarchontoglires</taxon>
        <taxon>Glires</taxon>
        <taxon>Rodentia</taxon>
        <taxon>Hystricomorpha</taxon>
        <taxon>Octodontidae</taxon>
        <taxon>Octodon</taxon>
    </lineage>
</organism>
<feature type="transmembrane region" description="Helical" evidence="13">
    <location>
        <begin position="786"/>
        <end position="807"/>
    </location>
</feature>
<accession>A0A6P6D4Y5</accession>
<dbReference type="PROSITE" id="PS00981">
    <property type="entry name" value="G_PROTEIN_RECEP_F3_3"/>
    <property type="match status" value="1"/>
</dbReference>
<dbReference type="FunFam" id="3.40.50.2300:FF:000016">
    <property type="entry name" value="Taste 1 receptor member 2"/>
    <property type="match status" value="1"/>
</dbReference>
<feature type="transmembrane region" description="Helical" evidence="13">
    <location>
        <begin position="739"/>
        <end position="759"/>
    </location>
</feature>
<dbReference type="InterPro" id="IPR001828">
    <property type="entry name" value="ANF_lig-bd_rcpt"/>
</dbReference>
<dbReference type="InterPro" id="IPR038550">
    <property type="entry name" value="GPCR_3_9-Cys_sf"/>
</dbReference>
<evidence type="ECO:0000256" key="12">
    <source>
        <dbReference type="ARBA" id="ARBA00038492"/>
    </source>
</evidence>
<dbReference type="FunFam" id="2.10.50.30:FF:000004">
    <property type="entry name" value="Taste receptor type 1 member 3-like protein"/>
    <property type="match status" value="1"/>
</dbReference>
<evidence type="ECO:0000256" key="8">
    <source>
        <dbReference type="ARBA" id="ARBA00023136"/>
    </source>
</evidence>
<feature type="signal peptide" evidence="14">
    <location>
        <begin position="1"/>
        <end position="20"/>
    </location>
</feature>
<dbReference type="GO" id="GO:0004930">
    <property type="term" value="F:G protein-coupled receptor activity"/>
    <property type="evidence" value="ECO:0007669"/>
    <property type="project" value="UniProtKB-KW"/>
</dbReference>
<dbReference type="InterPro" id="IPR028082">
    <property type="entry name" value="Peripla_BP_I"/>
</dbReference>
<dbReference type="InterPro" id="IPR011500">
    <property type="entry name" value="GPCR_3_9-Cys_dom"/>
</dbReference>
<evidence type="ECO:0000259" key="15">
    <source>
        <dbReference type="PROSITE" id="PS50259"/>
    </source>
</evidence>
<comment type="subcellular location">
    <subcellularLocation>
        <location evidence="1">Cell membrane</location>
        <topology evidence="1">Multi-pass membrane protein</topology>
    </subcellularLocation>
</comment>
<comment type="similarity">
    <text evidence="12">Belongs to the G-protein coupled receptor 3 family. TAS1R subfamily.</text>
</comment>
<dbReference type="SUPFAM" id="SSF53822">
    <property type="entry name" value="Periplasmic binding protein-like I"/>
    <property type="match status" value="1"/>
</dbReference>
<keyword evidence="11" id="KW-0807">Transducer</keyword>
<dbReference type="PANTHER" id="PTHR24061:SF3">
    <property type="entry name" value="TASTE RECEPTOR TYPE 1 MEMBER 1"/>
    <property type="match status" value="1"/>
</dbReference>
<dbReference type="FunCoup" id="A0A6P6D4Y5">
    <property type="interactions" value="79"/>
</dbReference>
<feature type="transmembrane region" description="Helical" evidence="13">
    <location>
        <begin position="626"/>
        <end position="650"/>
    </location>
</feature>
<evidence type="ECO:0000256" key="5">
    <source>
        <dbReference type="ARBA" id="ARBA00022729"/>
    </source>
</evidence>
<evidence type="ECO:0000256" key="7">
    <source>
        <dbReference type="ARBA" id="ARBA00023040"/>
    </source>
</evidence>
<keyword evidence="3" id="KW-0919">Taste</keyword>
<dbReference type="InterPro" id="IPR017979">
    <property type="entry name" value="GPCR_3_CS"/>
</dbReference>
<dbReference type="Pfam" id="PF00003">
    <property type="entry name" value="7tm_3"/>
    <property type="match status" value="1"/>
</dbReference>
<gene>
    <name evidence="17" type="primary">Tas1r1</name>
</gene>
<keyword evidence="7" id="KW-0297">G-protein coupled receptor</keyword>
<keyword evidence="16" id="KW-1185">Reference proteome</keyword>
<dbReference type="InterPro" id="IPR000068">
    <property type="entry name" value="GPCR_3_Ca_sens_rcpt-rel"/>
</dbReference>
<dbReference type="PANTHER" id="PTHR24061">
    <property type="entry name" value="CALCIUM-SENSING RECEPTOR-RELATED"/>
    <property type="match status" value="1"/>
</dbReference>
<feature type="transmembrane region" description="Helical" evidence="13">
    <location>
        <begin position="662"/>
        <end position="681"/>
    </location>
</feature>
<dbReference type="InParanoid" id="A0A6P6D4Y5"/>
<evidence type="ECO:0000256" key="11">
    <source>
        <dbReference type="ARBA" id="ARBA00023224"/>
    </source>
</evidence>
<dbReference type="InterPro" id="IPR000337">
    <property type="entry name" value="GPCR_3"/>
</dbReference>
<keyword evidence="8 13" id="KW-0472">Membrane</keyword>